<feature type="transmembrane region" description="Helical" evidence="2">
    <location>
        <begin position="104"/>
        <end position="126"/>
    </location>
</feature>
<evidence type="ECO:0000256" key="1">
    <source>
        <dbReference type="SAM" id="Coils"/>
    </source>
</evidence>
<feature type="transmembrane region" description="Helical" evidence="2">
    <location>
        <begin position="65"/>
        <end position="84"/>
    </location>
</feature>
<proteinExistence type="predicted"/>
<reference evidence="3" key="1">
    <citation type="submission" date="2016-10" db="EMBL/GenBank/DDBJ databases">
        <title>Sequence of Gallionella enrichment culture.</title>
        <authorList>
            <person name="Poehlein A."/>
            <person name="Muehling M."/>
            <person name="Daniel R."/>
        </authorList>
    </citation>
    <scope>NUCLEOTIDE SEQUENCE</scope>
</reference>
<accession>A0A1J5SZW6</accession>
<feature type="transmembrane region" description="Helical" evidence="2">
    <location>
        <begin position="38"/>
        <end position="59"/>
    </location>
</feature>
<dbReference type="EMBL" id="MLJW01000012">
    <property type="protein sequence ID" value="OIR14129.1"/>
    <property type="molecule type" value="Genomic_DNA"/>
</dbReference>
<evidence type="ECO:0000256" key="2">
    <source>
        <dbReference type="SAM" id="Phobius"/>
    </source>
</evidence>
<name>A0A1J5SZW6_9ZZZZ</name>
<dbReference type="Pfam" id="PF14362">
    <property type="entry name" value="DUF4407"/>
    <property type="match status" value="1"/>
</dbReference>
<dbReference type="AlphaFoldDB" id="A0A1J5SZW6"/>
<evidence type="ECO:0000313" key="3">
    <source>
        <dbReference type="EMBL" id="OIR14129.1"/>
    </source>
</evidence>
<comment type="caution">
    <text evidence="3">The sequence shown here is derived from an EMBL/GenBank/DDBJ whole genome shotgun (WGS) entry which is preliminary data.</text>
</comment>
<organism evidence="3">
    <name type="scientific">mine drainage metagenome</name>
    <dbReference type="NCBI Taxonomy" id="410659"/>
    <lineage>
        <taxon>unclassified sequences</taxon>
        <taxon>metagenomes</taxon>
        <taxon>ecological metagenomes</taxon>
    </lineage>
</organism>
<protein>
    <recommendedName>
        <fullName evidence="4">DUF4407 domain-containing protein</fullName>
    </recommendedName>
</protein>
<keyword evidence="2" id="KW-1133">Transmembrane helix</keyword>
<evidence type="ECO:0008006" key="4">
    <source>
        <dbReference type="Google" id="ProtNLM"/>
    </source>
</evidence>
<dbReference type="InterPro" id="IPR025519">
    <property type="entry name" value="DUF4407"/>
</dbReference>
<feature type="transmembrane region" description="Helical" evidence="2">
    <location>
        <begin position="279"/>
        <end position="300"/>
    </location>
</feature>
<keyword evidence="2" id="KW-0812">Transmembrane</keyword>
<gene>
    <name evidence="3" type="ORF">GALL_45890</name>
</gene>
<keyword evidence="2" id="KW-0472">Membrane</keyword>
<feature type="coiled-coil region" evidence="1">
    <location>
        <begin position="157"/>
        <end position="184"/>
    </location>
</feature>
<keyword evidence="1" id="KW-0175">Coiled coil</keyword>
<sequence length="393" mass="45674">MLSQRESYTATKWTKFLWWLSTAEKELLSDCVIDRNRYSIIGMTVMATWLFATLAWTYFFSTVVSNIYTCFALGIFMGGIILTIDRALIKGINKFNKNKITPLLFRGVLALTIGMFMAQPALLYLFDKEIHLQISLDNEQKKKDKLQQQQAVYSITKKDLLDKKTNLQKQLDDKYKEVAVARNNFIAETDGTGGSKKIGLKDIAQAKQKEYLKLDGEYQQMSAALLPQIKSIDNSLNSIESTVQNEQQSFNTLLNDGFLTRSEALNNLLKTNTALQFRYYLLVVILLLIELMPVIAKTILPAGTYDEKVHLREKMEKEIVQKNMVHEQQLKEMYNQLAFEQDTNFIKNFFTHSDKERHEKMRTQMNNWKENDDQSFDTMWNGIKKDMLTKQEH</sequence>